<reference evidence="2 3" key="1">
    <citation type="submission" date="2014-04" db="EMBL/GenBank/DDBJ databases">
        <authorList>
            <consortium name="International Citrus Genome Consortium"/>
            <person name="Gmitter F."/>
            <person name="Chen C."/>
            <person name="Farmerie W."/>
            <person name="Harkins T."/>
            <person name="Desany B."/>
            <person name="Mohiuddin M."/>
            <person name="Kodira C."/>
            <person name="Borodovsky M."/>
            <person name="Lomsadze A."/>
            <person name="Burns P."/>
            <person name="Jenkins J."/>
            <person name="Prochnik S."/>
            <person name="Shu S."/>
            <person name="Chapman J."/>
            <person name="Pitluck S."/>
            <person name="Schmutz J."/>
            <person name="Rokhsar D."/>
        </authorList>
    </citation>
    <scope>NUCLEOTIDE SEQUENCE</scope>
</reference>
<feature type="non-terminal residue" evidence="2">
    <location>
        <position position="88"/>
    </location>
</feature>
<dbReference type="InterPro" id="IPR045249">
    <property type="entry name" value="HARBI1-like"/>
</dbReference>
<name>A0A067ES41_CITSI</name>
<dbReference type="EMBL" id="KK785009">
    <property type="protein sequence ID" value="KDO53696.1"/>
    <property type="molecule type" value="Genomic_DNA"/>
</dbReference>
<dbReference type="InterPro" id="IPR058353">
    <property type="entry name" value="DUF8040"/>
</dbReference>
<evidence type="ECO:0000313" key="3">
    <source>
        <dbReference type="Proteomes" id="UP000027120"/>
    </source>
</evidence>
<dbReference type="Pfam" id="PF26138">
    <property type="entry name" value="DUF8040"/>
    <property type="match status" value="1"/>
</dbReference>
<dbReference type="Proteomes" id="UP000027120">
    <property type="component" value="Unassembled WGS sequence"/>
</dbReference>
<dbReference type="PANTHER" id="PTHR22930:SF281">
    <property type="entry name" value="NUCLEASE"/>
    <property type="match status" value="1"/>
</dbReference>
<gene>
    <name evidence="2" type="ORF">CISIN_1g046847mg</name>
</gene>
<keyword evidence="3" id="KW-1185">Reference proteome</keyword>
<organism evidence="2 3">
    <name type="scientific">Citrus sinensis</name>
    <name type="common">Sweet orange</name>
    <name type="synonym">Citrus aurantium var. sinensis</name>
    <dbReference type="NCBI Taxonomy" id="2711"/>
    <lineage>
        <taxon>Eukaryota</taxon>
        <taxon>Viridiplantae</taxon>
        <taxon>Streptophyta</taxon>
        <taxon>Embryophyta</taxon>
        <taxon>Tracheophyta</taxon>
        <taxon>Spermatophyta</taxon>
        <taxon>Magnoliopsida</taxon>
        <taxon>eudicotyledons</taxon>
        <taxon>Gunneridae</taxon>
        <taxon>Pentapetalae</taxon>
        <taxon>rosids</taxon>
        <taxon>malvids</taxon>
        <taxon>Sapindales</taxon>
        <taxon>Rutaceae</taxon>
        <taxon>Aurantioideae</taxon>
        <taxon>Citrus</taxon>
    </lineage>
</organism>
<evidence type="ECO:0000313" key="2">
    <source>
        <dbReference type="EMBL" id="KDO53696.1"/>
    </source>
</evidence>
<proteinExistence type="predicted"/>
<dbReference type="AlphaFoldDB" id="A0A067ES41"/>
<sequence length="88" mass="10190">MDRKTFGLLFELLCSDERLKTDSVVFVDEQVCMFLHALAHHVKNQTINNRFKHSGETISRFNSILNGVLELQHILLKSPKPMPEYCTD</sequence>
<accession>A0A067ES41</accession>
<dbReference type="PANTHER" id="PTHR22930">
    <property type="match status" value="1"/>
</dbReference>
<feature type="domain" description="DUF8040" evidence="1">
    <location>
        <begin position="1"/>
        <end position="68"/>
    </location>
</feature>
<evidence type="ECO:0000259" key="1">
    <source>
        <dbReference type="Pfam" id="PF26138"/>
    </source>
</evidence>
<protein>
    <recommendedName>
        <fullName evidence="1">DUF8040 domain-containing protein</fullName>
    </recommendedName>
</protein>